<keyword evidence="4 7" id="KW-1133">Transmembrane helix</keyword>
<name>A0A396JH41_MEDTR</name>
<comment type="function">
    <text evidence="1 7">Probably involved in membrane trafficking.</text>
</comment>
<feature type="transmembrane region" description="Helical" evidence="7">
    <location>
        <begin position="67"/>
        <end position="89"/>
    </location>
</feature>
<proteinExistence type="inferred from homology"/>
<feature type="transmembrane region" description="Helical" evidence="7">
    <location>
        <begin position="101"/>
        <end position="123"/>
    </location>
</feature>
<keyword evidence="6 7" id="KW-0968">Cytoplasmic vesicle</keyword>
<dbReference type="InterPro" id="IPR007273">
    <property type="entry name" value="SCAMP"/>
</dbReference>
<comment type="subcellular location">
    <subcellularLocation>
        <location evidence="7">Cell membrane</location>
        <topology evidence="7">Multi-pass membrane protein</topology>
    </subcellularLocation>
    <subcellularLocation>
        <location evidence="7">Cytoplasmic vesicle</location>
        <location evidence="7">Secretory vesicle membrane</location>
        <topology evidence="7">Multi-pass membrane protein</topology>
    </subcellularLocation>
</comment>
<evidence type="ECO:0000256" key="5">
    <source>
        <dbReference type="ARBA" id="ARBA00023136"/>
    </source>
</evidence>
<evidence type="ECO:0000256" key="7">
    <source>
        <dbReference type="RuleBase" id="RU363122"/>
    </source>
</evidence>
<dbReference type="Pfam" id="PF04144">
    <property type="entry name" value="SCAMP"/>
    <property type="match status" value="1"/>
</dbReference>
<evidence type="ECO:0000256" key="1">
    <source>
        <dbReference type="ARBA" id="ARBA00004003"/>
    </source>
</evidence>
<evidence type="ECO:0000256" key="4">
    <source>
        <dbReference type="ARBA" id="ARBA00022989"/>
    </source>
</evidence>
<evidence type="ECO:0000313" key="8">
    <source>
        <dbReference type="EMBL" id="RHN75685.1"/>
    </source>
</evidence>
<dbReference type="PANTHER" id="PTHR10687">
    <property type="entry name" value="SECRETORY CARRIER-ASSOCIATED MEMBRANE PROTEIN SCAMP"/>
    <property type="match status" value="1"/>
</dbReference>
<reference evidence="9" key="1">
    <citation type="journal article" date="2018" name="Nat. Plants">
        <title>Whole-genome landscape of Medicago truncatula symbiotic genes.</title>
        <authorList>
            <person name="Pecrix Y."/>
            <person name="Staton S.E."/>
            <person name="Sallet E."/>
            <person name="Lelandais-Briere C."/>
            <person name="Moreau S."/>
            <person name="Carrere S."/>
            <person name="Blein T."/>
            <person name="Jardinaud M.F."/>
            <person name="Latrasse D."/>
            <person name="Zouine M."/>
            <person name="Zahm M."/>
            <person name="Kreplak J."/>
            <person name="Mayjonade B."/>
            <person name="Satge C."/>
            <person name="Perez M."/>
            <person name="Cauet S."/>
            <person name="Marande W."/>
            <person name="Chantry-Darmon C."/>
            <person name="Lopez-Roques C."/>
            <person name="Bouchez O."/>
            <person name="Berard A."/>
            <person name="Debelle F."/>
            <person name="Munos S."/>
            <person name="Bendahmane A."/>
            <person name="Berges H."/>
            <person name="Niebel A."/>
            <person name="Buitink J."/>
            <person name="Frugier F."/>
            <person name="Benhamed M."/>
            <person name="Crespi M."/>
            <person name="Gouzy J."/>
            <person name="Gamas P."/>
        </authorList>
    </citation>
    <scope>NUCLEOTIDE SEQUENCE [LARGE SCALE GENOMIC DNA]</scope>
    <source>
        <strain evidence="9">cv. Jemalong A17</strain>
    </source>
</reference>
<evidence type="ECO:0000313" key="9">
    <source>
        <dbReference type="Proteomes" id="UP000265566"/>
    </source>
</evidence>
<dbReference type="GO" id="GO:0030658">
    <property type="term" value="C:transport vesicle membrane"/>
    <property type="evidence" value="ECO:0007669"/>
    <property type="project" value="UniProtKB-SubCell"/>
</dbReference>
<feature type="transmembrane region" description="Helical" evidence="7">
    <location>
        <begin position="151"/>
        <end position="178"/>
    </location>
</feature>
<dbReference type="Gramene" id="rna11922">
    <property type="protein sequence ID" value="RHN75685.1"/>
    <property type="gene ID" value="gene11922"/>
</dbReference>
<dbReference type="GO" id="GO:0005886">
    <property type="term" value="C:plasma membrane"/>
    <property type="evidence" value="ECO:0007669"/>
    <property type="project" value="UniProtKB-SubCell"/>
</dbReference>
<evidence type="ECO:0000256" key="3">
    <source>
        <dbReference type="ARBA" id="ARBA00022692"/>
    </source>
</evidence>
<keyword evidence="7" id="KW-1003">Cell membrane</keyword>
<gene>
    <name evidence="8" type="ORF">MtrunA17_Chr2g0323921</name>
</gene>
<evidence type="ECO:0000256" key="6">
    <source>
        <dbReference type="ARBA" id="ARBA00023329"/>
    </source>
</evidence>
<dbReference type="GO" id="GO:0015031">
    <property type="term" value="P:protein transport"/>
    <property type="evidence" value="ECO:0007669"/>
    <property type="project" value="InterPro"/>
</dbReference>
<keyword evidence="7" id="KW-0813">Transport</keyword>
<sequence length="200" mass="23035">MYYFVTLNKTRDVSFILFLSINKITKCYLLYDNFSLIIECLSFELCNNLQACIHVVPHTNLFYLVGISIWFLSIIYLISGVPGAYVMWYRPLYRATRTDSALKFGWFFLCYSASFIFIFHRIAPPIIFKGKSLAGILPAIEIMTYNPVVGILYFVGFAFFAIETLLSIWVIQQVYMYFRGSGKAAQMKREAARGAMMTAL</sequence>
<organism evidence="8 9">
    <name type="scientific">Medicago truncatula</name>
    <name type="common">Barrel medic</name>
    <name type="synonym">Medicago tribuloides</name>
    <dbReference type="NCBI Taxonomy" id="3880"/>
    <lineage>
        <taxon>Eukaryota</taxon>
        <taxon>Viridiplantae</taxon>
        <taxon>Streptophyta</taxon>
        <taxon>Embryophyta</taxon>
        <taxon>Tracheophyta</taxon>
        <taxon>Spermatophyta</taxon>
        <taxon>Magnoliopsida</taxon>
        <taxon>eudicotyledons</taxon>
        <taxon>Gunneridae</taxon>
        <taxon>Pentapetalae</taxon>
        <taxon>rosids</taxon>
        <taxon>fabids</taxon>
        <taxon>Fabales</taxon>
        <taxon>Fabaceae</taxon>
        <taxon>Papilionoideae</taxon>
        <taxon>50 kb inversion clade</taxon>
        <taxon>NPAAA clade</taxon>
        <taxon>Hologalegina</taxon>
        <taxon>IRL clade</taxon>
        <taxon>Trifolieae</taxon>
        <taxon>Medicago</taxon>
    </lineage>
</organism>
<dbReference type="Proteomes" id="UP000265566">
    <property type="component" value="Chromosome 2"/>
</dbReference>
<keyword evidence="5 7" id="KW-0472">Membrane</keyword>
<dbReference type="AlphaFoldDB" id="A0A396JH41"/>
<accession>A0A396JH41</accession>
<dbReference type="EMBL" id="PSQE01000002">
    <property type="protein sequence ID" value="RHN75685.1"/>
    <property type="molecule type" value="Genomic_DNA"/>
</dbReference>
<comment type="caution">
    <text evidence="8">The sequence shown here is derived from an EMBL/GenBank/DDBJ whole genome shotgun (WGS) entry which is preliminary data.</text>
</comment>
<protein>
    <recommendedName>
        <fullName evidence="7">Secretory carrier-associated membrane protein</fullName>
        <shortName evidence="7">Secretory carrier membrane protein</shortName>
    </recommendedName>
</protein>
<comment type="caution">
    <text evidence="7">Lacks conserved residue(s) required for the propagation of feature annotation.</text>
</comment>
<comment type="similarity">
    <text evidence="2 7">Belongs to the SCAMP family.</text>
</comment>
<keyword evidence="3 7" id="KW-0812">Transmembrane</keyword>
<dbReference type="PANTHER" id="PTHR10687:SF89">
    <property type="entry name" value="SECRETORY CARRIER-ASSOCIATED MEMBRANE PROTEIN"/>
    <property type="match status" value="1"/>
</dbReference>
<evidence type="ECO:0000256" key="2">
    <source>
        <dbReference type="ARBA" id="ARBA00010482"/>
    </source>
</evidence>